<sequence length="61" mass="6913">MFAERISPRQKAVRAADSSTVKTAFDTLQRLYGHSLGIPAVLQIKSRVQSPCVLMSRLYYR</sequence>
<reference evidence="1" key="2">
    <citation type="submission" date="2020-09" db="EMBL/GenBank/DDBJ databases">
        <authorList>
            <person name="Sun Q."/>
            <person name="Zhou Y."/>
        </authorList>
    </citation>
    <scope>NUCLEOTIDE SEQUENCE</scope>
    <source>
        <strain evidence="1">CGMCC 1.16134</strain>
    </source>
</reference>
<keyword evidence="2" id="KW-1185">Reference proteome</keyword>
<reference evidence="1" key="1">
    <citation type="journal article" date="2014" name="Int. J. Syst. Evol. Microbiol.">
        <title>Complete genome sequence of Corynebacterium casei LMG S-19264T (=DSM 44701T), isolated from a smear-ripened cheese.</title>
        <authorList>
            <consortium name="US DOE Joint Genome Institute (JGI-PGF)"/>
            <person name="Walter F."/>
            <person name="Albersmeier A."/>
            <person name="Kalinowski J."/>
            <person name="Ruckert C."/>
        </authorList>
    </citation>
    <scope>NUCLEOTIDE SEQUENCE</scope>
    <source>
        <strain evidence="1">CGMCC 1.16134</strain>
    </source>
</reference>
<accession>A0A917FQ20</accession>
<evidence type="ECO:0000313" key="1">
    <source>
        <dbReference type="EMBL" id="GGF94191.1"/>
    </source>
</evidence>
<evidence type="ECO:0000313" key="2">
    <source>
        <dbReference type="Proteomes" id="UP000637643"/>
    </source>
</evidence>
<protein>
    <submittedName>
        <fullName evidence="1">Uncharacterized protein</fullName>
    </submittedName>
</protein>
<dbReference type="Proteomes" id="UP000637643">
    <property type="component" value="Unassembled WGS sequence"/>
</dbReference>
<dbReference type="AlphaFoldDB" id="A0A917FQ20"/>
<name>A0A917FQ20_9BACL</name>
<comment type="caution">
    <text evidence="1">The sequence shown here is derived from an EMBL/GenBank/DDBJ whole genome shotgun (WGS) entry which is preliminary data.</text>
</comment>
<organism evidence="1 2">
    <name type="scientific">Paenibacillus albidus</name>
    <dbReference type="NCBI Taxonomy" id="2041023"/>
    <lineage>
        <taxon>Bacteria</taxon>
        <taxon>Bacillati</taxon>
        <taxon>Bacillota</taxon>
        <taxon>Bacilli</taxon>
        <taxon>Bacillales</taxon>
        <taxon>Paenibacillaceae</taxon>
        <taxon>Paenibacillus</taxon>
    </lineage>
</organism>
<gene>
    <name evidence="1" type="ORF">GCM10010912_43960</name>
</gene>
<dbReference type="EMBL" id="BMKR01000021">
    <property type="protein sequence ID" value="GGF94191.1"/>
    <property type="molecule type" value="Genomic_DNA"/>
</dbReference>
<proteinExistence type="predicted"/>